<organism evidence="1 2">
    <name type="scientific">Candidatus Magasanikbacteria bacterium GW2011_GWA2_42_32</name>
    <dbReference type="NCBI Taxonomy" id="1619039"/>
    <lineage>
        <taxon>Bacteria</taxon>
        <taxon>Candidatus Magasanikiibacteriota</taxon>
    </lineage>
</organism>
<dbReference type="AlphaFoldDB" id="A0A0G1D4S7"/>
<dbReference type="EMBL" id="LCDO01000004">
    <property type="protein sequence ID" value="KKS57033.1"/>
    <property type="molecule type" value="Genomic_DNA"/>
</dbReference>
<comment type="caution">
    <text evidence="1">The sequence shown here is derived from an EMBL/GenBank/DDBJ whole genome shotgun (WGS) entry which is preliminary data.</text>
</comment>
<dbReference type="InterPro" id="IPR025855">
    <property type="entry name" value="Replic_Relax"/>
</dbReference>
<sequence>MSLNTLDVSLTPREDIKIYNVQLNQNALETMSLIFEFKIATAWQISRFLRQQDRVNYVYLKLRQLWQAGYLESFKIFTGSRSGMPVYYMLSKQGLVALNEYGHYDQNRLENYPQAKKLLSWNLFRHEAEVVELASLEAKNKTQKLKIIFKGEMDSLAREFRSDKNIEVLTPDYTVIYTAFNVTERVYSEYERTSKSLGAMIRKIERYIQFLNSNENIHTTLRFIFQTPQMEQSFWLRLLMNKASFLQKLRIFTTNLTLLGSFEQFLEPIYASEQTVKLEKQGRLIADLSKRIKLFSFL</sequence>
<evidence type="ECO:0008006" key="3">
    <source>
        <dbReference type="Google" id="ProtNLM"/>
    </source>
</evidence>
<gene>
    <name evidence="1" type="ORF">UV20_C0004G0129</name>
</gene>
<proteinExistence type="predicted"/>
<reference evidence="1 2" key="1">
    <citation type="journal article" date="2015" name="Nature">
        <title>rRNA introns, odd ribosomes, and small enigmatic genomes across a large radiation of phyla.</title>
        <authorList>
            <person name="Brown C.T."/>
            <person name="Hug L.A."/>
            <person name="Thomas B.C."/>
            <person name="Sharon I."/>
            <person name="Castelle C.J."/>
            <person name="Singh A."/>
            <person name="Wilkins M.J."/>
            <person name="Williams K.H."/>
            <person name="Banfield J.F."/>
        </authorList>
    </citation>
    <scope>NUCLEOTIDE SEQUENCE [LARGE SCALE GENOMIC DNA]</scope>
</reference>
<evidence type="ECO:0000313" key="2">
    <source>
        <dbReference type="Proteomes" id="UP000034837"/>
    </source>
</evidence>
<dbReference type="Proteomes" id="UP000034837">
    <property type="component" value="Unassembled WGS sequence"/>
</dbReference>
<protein>
    <recommendedName>
        <fullName evidence="3">Replication-relaxation</fullName>
    </recommendedName>
</protein>
<dbReference type="Pfam" id="PF13814">
    <property type="entry name" value="Replic_Relax"/>
    <property type="match status" value="1"/>
</dbReference>
<accession>A0A0G1D4S7</accession>
<name>A0A0G1D4S7_9BACT</name>
<evidence type="ECO:0000313" key="1">
    <source>
        <dbReference type="EMBL" id="KKS57033.1"/>
    </source>
</evidence>